<proteinExistence type="predicted"/>
<dbReference type="EMBL" id="BARS01007780">
    <property type="protein sequence ID" value="GAF69253.1"/>
    <property type="molecule type" value="Genomic_DNA"/>
</dbReference>
<name>X0RKD6_9ZZZZ</name>
<protein>
    <submittedName>
        <fullName evidence="1">Uncharacterized protein</fullName>
    </submittedName>
</protein>
<accession>X0RKD6</accession>
<organism evidence="1">
    <name type="scientific">marine sediment metagenome</name>
    <dbReference type="NCBI Taxonomy" id="412755"/>
    <lineage>
        <taxon>unclassified sequences</taxon>
        <taxon>metagenomes</taxon>
        <taxon>ecological metagenomes</taxon>
    </lineage>
</organism>
<reference evidence="1" key="1">
    <citation type="journal article" date="2014" name="Front. Microbiol.">
        <title>High frequency of phylogenetically diverse reductive dehalogenase-homologous genes in deep subseafloor sedimentary metagenomes.</title>
        <authorList>
            <person name="Kawai M."/>
            <person name="Futagami T."/>
            <person name="Toyoda A."/>
            <person name="Takaki Y."/>
            <person name="Nishi S."/>
            <person name="Hori S."/>
            <person name="Arai W."/>
            <person name="Tsubouchi T."/>
            <person name="Morono Y."/>
            <person name="Uchiyama I."/>
            <person name="Ito T."/>
            <person name="Fujiyama A."/>
            <person name="Inagaki F."/>
            <person name="Takami H."/>
        </authorList>
    </citation>
    <scope>NUCLEOTIDE SEQUENCE</scope>
    <source>
        <strain evidence="1">Expedition CK06-06</strain>
    </source>
</reference>
<evidence type="ECO:0000313" key="1">
    <source>
        <dbReference type="EMBL" id="GAF69253.1"/>
    </source>
</evidence>
<dbReference type="AlphaFoldDB" id="X0RKD6"/>
<sequence length="54" mass="6609">MPKKCIICREEANFKVKDTSNYYCKYCGKEYFNDLRLLQKLKKPKKQEIELKFI</sequence>
<comment type="caution">
    <text evidence="1">The sequence shown here is derived from an EMBL/GenBank/DDBJ whole genome shotgun (WGS) entry which is preliminary data.</text>
</comment>
<gene>
    <name evidence="1" type="ORF">S01H1_14924</name>
</gene>